<keyword evidence="1 2" id="KW-0597">Phosphoprotein</keyword>
<feature type="domain" description="Response regulatory" evidence="3">
    <location>
        <begin position="4"/>
        <end position="120"/>
    </location>
</feature>
<evidence type="ECO:0000313" key="4">
    <source>
        <dbReference type="EMBL" id="SEU04410.1"/>
    </source>
</evidence>
<dbReference type="Pfam" id="PF00072">
    <property type="entry name" value="Response_reg"/>
    <property type="match status" value="1"/>
</dbReference>
<dbReference type="STRING" id="82805.SAMN04487998_3650"/>
<reference evidence="5" key="1">
    <citation type="submission" date="2016-10" db="EMBL/GenBank/DDBJ databases">
        <authorList>
            <person name="Varghese N."/>
            <person name="Submissions S."/>
        </authorList>
    </citation>
    <scope>NUCLEOTIDE SEQUENCE [LARGE SCALE GENOMIC DNA]</scope>
    <source>
        <strain evidence="5">DSM 15310</strain>
    </source>
</reference>
<dbReference type="PROSITE" id="PS50110">
    <property type="entry name" value="RESPONSE_REGULATORY"/>
    <property type="match status" value="1"/>
</dbReference>
<organism evidence="4 5">
    <name type="scientific">Hymenobacter actinosclerus</name>
    <dbReference type="NCBI Taxonomy" id="82805"/>
    <lineage>
        <taxon>Bacteria</taxon>
        <taxon>Pseudomonadati</taxon>
        <taxon>Bacteroidota</taxon>
        <taxon>Cytophagia</taxon>
        <taxon>Cytophagales</taxon>
        <taxon>Hymenobacteraceae</taxon>
        <taxon>Hymenobacter</taxon>
    </lineage>
</organism>
<gene>
    <name evidence="4" type="ORF">SAMN04487998_3650</name>
</gene>
<dbReference type="AlphaFoldDB" id="A0A1I0J5X4"/>
<feature type="modified residue" description="4-aspartylphosphate" evidence="2">
    <location>
        <position position="53"/>
    </location>
</feature>
<dbReference type="InterPro" id="IPR011006">
    <property type="entry name" value="CheY-like_superfamily"/>
</dbReference>
<dbReference type="RefSeq" id="WP_092774158.1">
    <property type="nucleotide sequence ID" value="NZ_FOHS01000006.1"/>
</dbReference>
<dbReference type="OrthoDB" id="9789181at2"/>
<dbReference type="PANTHER" id="PTHR43547:SF2">
    <property type="entry name" value="HYBRID SIGNAL TRANSDUCTION HISTIDINE KINASE C"/>
    <property type="match status" value="1"/>
</dbReference>
<keyword evidence="5" id="KW-1185">Reference proteome</keyword>
<evidence type="ECO:0000259" key="3">
    <source>
        <dbReference type="PROSITE" id="PS50110"/>
    </source>
</evidence>
<proteinExistence type="predicted"/>
<dbReference type="EMBL" id="FOHS01000006">
    <property type="protein sequence ID" value="SEU04410.1"/>
    <property type="molecule type" value="Genomic_DNA"/>
</dbReference>
<dbReference type="Gene3D" id="3.40.50.2300">
    <property type="match status" value="1"/>
</dbReference>
<evidence type="ECO:0000256" key="2">
    <source>
        <dbReference type="PROSITE-ProRule" id="PRU00169"/>
    </source>
</evidence>
<protein>
    <submittedName>
        <fullName evidence="4">Response regulator receiver domain-containing protein</fullName>
    </submittedName>
</protein>
<accession>A0A1I0J5X4</accession>
<dbReference type="Proteomes" id="UP000198697">
    <property type="component" value="Unassembled WGS sequence"/>
</dbReference>
<dbReference type="PANTHER" id="PTHR43547">
    <property type="entry name" value="TWO-COMPONENT HISTIDINE KINASE"/>
    <property type="match status" value="1"/>
</dbReference>
<dbReference type="InterPro" id="IPR001789">
    <property type="entry name" value="Sig_transdc_resp-reg_receiver"/>
</dbReference>
<evidence type="ECO:0000313" key="5">
    <source>
        <dbReference type="Proteomes" id="UP000198697"/>
    </source>
</evidence>
<dbReference type="SUPFAM" id="SSF52172">
    <property type="entry name" value="CheY-like"/>
    <property type="match status" value="1"/>
</dbReference>
<evidence type="ECO:0000256" key="1">
    <source>
        <dbReference type="ARBA" id="ARBA00022553"/>
    </source>
</evidence>
<name>A0A1I0J5X4_9BACT</name>
<dbReference type="GO" id="GO:0000155">
    <property type="term" value="F:phosphorelay sensor kinase activity"/>
    <property type="evidence" value="ECO:0007669"/>
    <property type="project" value="TreeGrafter"/>
</dbReference>
<dbReference type="SMART" id="SM00448">
    <property type="entry name" value="REC"/>
    <property type="match status" value="1"/>
</dbReference>
<sequence>MKKVLLIVDDEPAMRLILEHYFGTDYQVVTKANGPEAVQWLESGNCPAAIVADYSMPVMNGARFIQRIRADKVCHSVPLIILSGKDSSSTRIECLKMGADDYQIKPFSPEELALRLQNLLNRVRA</sequence>